<dbReference type="Gene3D" id="3.40.50.720">
    <property type="entry name" value="NAD(P)-binding Rossmann-like Domain"/>
    <property type="match status" value="1"/>
</dbReference>
<dbReference type="PATRIC" id="fig|665004.4.peg.1927"/>
<keyword evidence="3" id="KW-0520">NAD</keyword>
<dbReference type="InterPro" id="IPR036291">
    <property type="entry name" value="NAD(P)-bd_dom_sf"/>
</dbReference>
<dbReference type="OrthoDB" id="9801785at2"/>
<accession>A0A147KMT0</accession>
<evidence type="ECO:0000313" key="6">
    <source>
        <dbReference type="EMBL" id="KUP98624.1"/>
    </source>
</evidence>
<comment type="caution">
    <text evidence="6">The sequence shown here is derived from an EMBL/GenBank/DDBJ whole genome shotgun (WGS) entry which is preliminary data.</text>
</comment>
<dbReference type="GO" id="GO:0005737">
    <property type="term" value="C:cytoplasm"/>
    <property type="evidence" value="ECO:0007669"/>
    <property type="project" value="TreeGrafter"/>
</dbReference>
<comment type="cofactor">
    <cofactor evidence="1">
        <name>NAD(+)</name>
        <dbReference type="ChEBI" id="CHEBI:57540"/>
    </cofactor>
</comment>
<dbReference type="RefSeq" id="WP_068755446.1">
    <property type="nucleotide sequence ID" value="NZ_KQ950181.1"/>
</dbReference>
<dbReference type="AlphaFoldDB" id="A0A147KMT0"/>
<dbReference type="InterPro" id="IPR044516">
    <property type="entry name" value="UXS-like"/>
</dbReference>
<keyword evidence="4" id="KW-0456">Lyase</keyword>
<keyword evidence="7" id="KW-1185">Reference proteome</keyword>
<dbReference type="Proteomes" id="UP000074382">
    <property type="component" value="Unassembled WGS sequence"/>
</dbReference>
<keyword evidence="2" id="KW-0210">Decarboxylase</keyword>
<dbReference type="EMBL" id="LGEM01000003">
    <property type="protein sequence ID" value="KUP98624.1"/>
    <property type="molecule type" value="Genomic_DNA"/>
</dbReference>
<evidence type="ECO:0000313" key="7">
    <source>
        <dbReference type="Proteomes" id="UP000074382"/>
    </source>
</evidence>
<dbReference type="Pfam" id="PF01370">
    <property type="entry name" value="Epimerase"/>
    <property type="match status" value="1"/>
</dbReference>
<dbReference type="GO" id="GO:0070403">
    <property type="term" value="F:NAD+ binding"/>
    <property type="evidence" value="ECO:0007669"/>
    <property type="project" value="InterPro"/>
</dbReference>
<evidence type="ECO:0000256" key="4">
    <source>
        <dbReference type="ARBA" id="ARBA00023239"/>
    </source>
</evidence>
<proteinExistence type="predicted"/>
<protein>
    <submittedName>
        <fullName evidence="6">UDP-glucose 4-epimerase</fullName>
    </submittedName>
</protein>
<name>A0A147KMT0_THECS</name>
<evidence type="ECO:0000256" key="2">
    <source>
        <dbReference type="ARBA" id="ARBA00022793"/>
    </source>
</evidence>
<dbReference type="GO" id="GO:0048040">
    <property type="term" value="F:UDP-glucuronate decarboxylase activity"/>
    <property type="evidence" value="ECO:0007669"/>
    <property type="project" value="TreeGrafter"/>
</dbReference>
<dbReference type="PANTHER" id="PTHR43078:SF6">
    <property type="entry name" value="UDP-GLUCURONIC ACID DECARBOXYLASE 1"/>
    <property type="match status" value="1"/>
</dbReference>
<organism evidence="6 7">
    <name type="scientific">Thermobifida cellulosilytica TB100</name>
    <dbReference type="NCBI Taxonomy" id="665004"/>
    <lineage>
        <taxon>Bacteria</taxon>
        <taxon>Bacillati</taxon>
        <taxon>Actinomycetota</taxon>
        <taxon>Actinomycetes</taxon>
        <taxon>Streptosporangiales</taxon>
        <taxon>Nocardiopsidaceae</taxon>
        <taxon>Thermobifida</taxon>
    </lineage>
</organism>
<sequence length="333" mass="35715">MRALVTGGAGFIGSHLVDSLLARGHDVVVLDDLSTGTRTNLVHALRDPRARFVHGSVLDDRVLRAAMADRDTVFHLAAPVGARVVGVDPVRTVHVNVTGTERVLAAALERGCRLLFASGGEVYGRCDGEALREDDDRILGSAQEERWCTAVTKGLGECLVTRYAREYGMPAVIARLFDVTGPRQSADHGHVLPAFVAQALHGRPLTVHGDGSQTRCFCSVHDAVAALLALVEQPLAYGRAVNIGATRPTSIMELARRVRLLADSPSEIVTIDHRVARGPRYTPTRHRVPDTSLAASLIGWQATTDLDTIIAETIDEQCAPAPLLPLVDSDLTA</sequence>
<feature type="domain" description="NAD-dependent epimerase/dehydratase" evidence="5">
    <location>
        <begin position="3"/>
        <end position="244"/>
    </location>
</feature>
<evidence type="ECO:0000256" key="1">
    <source>
        <dbReference type="ARBA" id="ARBA00001911"/>
    </source>
</evidence>
<evidence type="ECO:0000259" key="5">
    <source>
        <dbReference type="Pfam" id="PF01370"/>
    </source>
</evidence>
<reference evidence="7" key="1">
    <citation type="journal article" date="2017" name="Acta Aliment.">
        <title>Plant polysaccharide degrading enzyme system of Thermpbifida cellulosilytica TB100 revealed by de novo genome project data.</title>
        <authorList>
            <person name="Toth A."/>
            <person name="Baka E."/>
            <person name="Luzics S."/>
            <person name="Bata-Vidacs I."/>
            <person name="Nagy I."/>
            <person name="Balint B."/>
            <person name="Herceg R."/>
            <person name="Olasz F."/>
            <person name="Wilk T."/>
            <person name="Nagy T."/>
            <person name="Kriszt B."/>
            <person name="Nagy I."/>
            <person name="Kukolya J."/>
        </authorList>
    </citation>
    <scope>NUCLEOTIDE SEQUENCE [LARGE SCALE GENOMIC DNA]</scope>
    <source>
        <strain evidence="7">TB100</strain>
    </source>
</reference>
<dbReference type="InterPro" id="IPR001509">
    <property type="entry name" value="Epimerase_deHydtase"/>
</dbReference>
<dbReference type="SUPFAM" id="SSF51735">
    <property type="entry name" value="NAD(P)-binding Rossmann-fold domains"/>
    <property type="match status" value="1"/>
</dbReference>
<dbReference type="PANTHER" id="PTHR43078">
    <property type="entry name" value="UDP-GLUCURONIC ACID DECARBOXYLASE-RELATED"/>
    <property type="match status" value="1"/>
</dbReference>
<dbReference type="GO" id="GO:0042732">
    <property type="term" value="P:D-xylose metabolic process"/>
    <property type="evidence" value="ECO:0007669"/>
    <property type="project" value="InterPro"/>
</dbReference>
<gene>
    <name evidence="6" type="ORF">AC529_00440</name>
</gene>
<evidence type="ECO:0000256" key="3">
    <source>
        <dbReference type="ARBA" id="ARBA00023027"/>
    </source>
</evidence>
<dbReference type="STRING" id="665004.AC529_00440"/>